<dbReference type="PANTHER" id="PTHR47529">
    <property type="entry name" value="PEPTIDYL-PROLYL CIS-TRANS ISOMERASE D"/>
    <property type="match status" value="1"/>
</dbReference>
<dbReference type="Pfam" id="PF13624">
    <property type="entry name" value="SurA_N_3"/>
    <property type="match status" value="1"/>
</dbReference>
<comment type="similarity">
    <text evidence="11">Belongs to the PpiD chaperone family.</text>
</comment>
<dbReference type="Proteomes" id="UP000078543">
    <property type="component" value="Unassembled WGS sequence"/>
</dbReference>
<evidence type="ECO:0000256" key="2">
    <source>
        <dbReference type="ARBA" id="ARBA00018370"/>
    </source>
</evidence>
<evidence type="ECO:0000256" key="15">
    <source>
        <dbReference type="SAM" id="Phobius"/>
    </source>
</evidence>
<dbReference type="Gene3D" id="3.10.50.40">
    <property type="match status" value="1"/>
</dbReference>
<evidence type="ECO:0000256" key="9">
    <source>
        <dbReference type="ARBA" id="ARBA00030642"/>
    </source>
</evidence>
<dbReference type="AlphaFoldDB" id="A0A178N1N0"/>
<comment type="caution">
    <text evidence="17">The sequence shown here is derived from an EMBL/GenBank/DDBJ whole genome shotgun (WGS) entry which is preliminary data.</text>
</comment>
<proteinExistence type="inferred from homology"/>
<keyword evidence="3" id="KW-1003">Cell membrane</keyword>
<gene>
    <name evidence="17" type="ORF">A6A05_06270</name>
</gene>
<dbReference type="PANTHER" id="PTHR47529:SF1">
    <property type="entry name" value="PERIPLASMIC CHAPERONE PPID"/>
    <property type="match status" value="1"/>
</dbReference>
<dbReference type="InterPro" id="IPR000297">
    <property type="entry name" value="PPIase_PpiC"/>
</dbReference>
<dbReference type="STRING" id="1437059.A6A05_06270"/>
<dbReference type="GO" id="GO:0005886">
    <property type="term" value="C:plasma membrane"/>
    <property type="evidence" value="ECO:0007669"/>
    <property type="project" value="UniProtKB-SubCell"/>
</dbReference>
<dbReference type="InterPro" id="IPR027304">
    <property type="entry name" value="Trigger_fact/SurA_dom_sf"/>
</dbReference>
<keyword evidence="7 15" id="KW-0472">Membrane</keyword>
<keyword evidence="4" id="KW-0997">Cell inner membrane</keyword>
<keyword evidence="5 15" id="KW-0812">Transmembrane</keyword>
<evidence type="ECO:0000256" key="5">
    <source>
        <dbReference type="ARBA" id="ARBA00022692"/>
    </source>
</evidence>
<dbReference type="InterPro" id="IPR046357">
    <property type="entry name" value="PPIase_dom_sf"/>
</dbReference>
<dbReference type="SUPFAM" id="SSF109998">
    <property type="entry name" value="Triger factor/SurA peptide-binding domain-like"/>
    <property type="match status" value="1"/>
</dbReference>
<feature type="domain" description="PpiC" evidence="16">
    <location>
        <begin position="310"/>
        <end position="352"/>
    </location>
</feature>
<dbReference type="PROSITE" id="PS50198">
    <property type="entry name" value="PPIC_PPIASE_2"/>
    <property type="match status" value="1"/>
</dbReference>
<dbReference type="EMBL" id="LWQU01000032">
    <property type="protein sequence ID" value="OAN64484.1"/>
    <property type="molecule type" value="Genomic_DNA"/>
</dbReference>
<evidence type="ECO:0000256" key="6">
    <source>
        <dbReference type="ARBA" id="ARBA00022989"/>
    </source>
</evidence>
<dbReference type="GO" id="GO:0003755">
    <property type="term" value="F:peptidyl-prolyl cis-trans isomerase activity"/>
    <property type="evidence" value="ECO:0007669"/>
    <property type="project" value="UniProtKB-KW"/>
</dbReference>
<evidence type="ECO:0000256" key="12">
    <source>
        <dbReference type="ARBA" id="ARBA00040743"/>
    </source>
</evidence>
<keyword evidence="8" id="KW-0143">Chaperone</keyword>
<evidence type="ECO:0000313" key="17">
    <source>
        <dbReference type="EMBL" id="OAN64484.1"/>
    </source>
</evidence>
<dbReference type="InterPro" id="IPR052029">
    <property type="entry name" value="PpiD_chaperone"/>
</dbReference>
<name>A0A178N1N0_9PROT</name>
<evidence type="ECO:0000259" key="16">
    <source>
        <dbReference type="PROSITE" id="PS50198"/>
    </source>
</evidence>
<evidence type="ECO:0000256" key="4">
    <source>
        <dbReference type="ARBA" id="ARBA00022519"/>
    </source>
</evidence>
<keyword evidence="14" id="KW-0697">Rotamase</keyword>
<keyword evidence="6 15" id="KW-1133">Transmembrane helix</keyword>
<organism evidence="17 18">
    <name type="scientific">Magnetospirillum moscoviense</name>
    <dbReference type="NCBI Taxonomy" id="1437059"/>
    <lineage>
        <taxon>Bacteria</taxon>
        <taxon>Pseudomonadati</taxon>
        <taxon>Pseudomonadota</taxon>
        <taxon>Alphaproteobacteria</taxon>
        <taxon>Rhodospirillales</taxon>
        <taxon>Rhodospirillaceae</taxon>
        <taxon>Magnetospirillum</taxon>
    </lineage>
</organism>
<feature type="transmembrane region" description="Helical" evidence="15">
    <location>
        <begin position="12"/>
        <end position="31"/>
    </location>
</feature>
<evidence type="ECO:0000256" key="1">
    <source>
        <dbReference type="ARBA" id="ARBA00004382"/>
    </source>
</evidence>
<dbReference type="RefSeq" id="WP_068496929.1">
    <property type="nucleotide sequence ID" value="NZ_LWQU01000032.1"/>
</dbReference>
<evidence type="ECO:0000256" key="3">
    <source>
        <dbReference type="ARBA" id="ARBA00022475"/>
    </source>
</evidence>
<evidence type="ECO:0000256" key="10">
    <source>
        <dbReference type="ARBA" id="ARBA00031484"/>
    </source>
</evidence>
<dbReference type="Pfam" id="PF13145">
    <property type="entry name" value="Rotamase_2"/>
    <property type="match status" value="1"/>
</dbReference>
<evidence type="ECO:0000256" key="11">
    <source>
        <dbReference type="ARBA" id="ARBA00038408"/>
    </source>
</evidence>
<dbReference type="SUPFAM" id="SSF54534">
    <property type="entry name" value="FKBP-like"/>
    <property type="match status" value="1"/>
</dbReference>
<evidence type="ECO:0000313" key="18">
    <source>
        <dbReference type="Proteomes" id="UP000078543"/>
    </source>
</evidence>
<evidence type="ECO:0000256" key="13">
    <source>
        <dbReference type="ARBA" id="ARBA00042775"/>
    </source>
</evidence>
<reference evidence="17 18" key="1">
    <citation type="submission" date="2016-04" db="EMBL/GenBank/DDBJ databases">
        <title>Draft genome sequence of freshwater magnetotactic bacteria Magnetospirillum marisnigri SP-1 and Magnetospirillum moscoviense BB-1.</title>
        <authorList>
            <person name="Koziaeva V."/>
            <person name="Dziuba M.V."/>
            <person name="Ivanov T.M."/>
            <person name="Kuznetsov B."/>
            <person name="Grouzdev D.S."/>
        </authorList>
    </citation>
    <scope>NUCLEOTIDE SEQUENCE [LARGE SCALE GENOMIC DNA]</scope>
    <source>
        <strain evidence="17 18">BB-1</strain>
    </source>
</reference>
<evidence type="ECO:0000256" key="8">
    <source>
        <dbReference type="ARBA" id="ARBA00023186"/>
    </source>
</evidence>
<keyword evidence="18" id="KW-1185">Reference proteome</keyword>
<dbReference type="OrthoDB" id="9768393at2"/>
<evidence type="ECO:0000256" key="14">
    <source>
        <dbReference type="PROSITE-ProRule" id="PRU00278"/>
    </source>
</evidence>
<accession>A0A178N1N0</accession>
<keyword evidence="14 17" id="KW-0413">Isomerase</keyword>
<evidence type="ECO:0000256" key="7">
    <source>
        <dbReference type="ARBA" id="ARBA00023136"/>
    </source>
</evidence>
<comment type="subcellular location">
    <subcellularLocation>
        <location evidence="1">Cell inner membrane</location>
        <topology evidence="1">Single-pass type II membrane protein</topology>
        <orientation evidence="1">Periplasmic side</orientation>
    </subcellularLocation>
</comment>
<protein>
    <recommendedName>
        <fullName evidence="2">Parvulin-like PPIase</fullName>
    </recommendedName>
    <alternativeName>
        <fullName evidence="9">Peptidyl-prolyl cis-trans isomerase plp</fullName>
    </alternativeName>
    <alternativeName>
        <fullName evidence="12">Periplasmic chaperone PpiD</fullName>
    </alternativeName>
    <alternativeName>
        <fullName evidence="13">Periplasmic folding chaperone</fullName>
    </alternativeName>
    <alternativeName>
        <fullName evidence="10">Rotamase plp</fullName>
    </alternativeName>
</protein>
<sequence>MLDSFRNASKSWVVKLLLGLLGLSFISWGVGDVLRGGLFGRGPAIEVGKVQVTAAEVNAEFKREVARLQPLFGGKLSAEEARKMGLLDRTIQTIVTRTLIDEAARRLGLSASEDAVVAQVAADPNFRNERGEFDRELLRRALNRANLSESDYMRMEKSNMVRAQMAEALSGGLVAPVTLADPLTRWREERRAAEIAQIKDEAVALPAAPDQAAIEQYYKDHSTRFMAPEFRALTVMLLRPADVGALAEITDAHIAEAYQLRLDEFVTPERRQVAQVVLADDVAAARATDLVKAGKDLAAIAKDLGASVVDLGTVEKGELPDELGTALFAQKPGTISAPVRTALGWHVAQVGQVTPGRTRPLAEVKSMLEQDLRRERSTDLLSQLANQVEDTLGAGTSLEETASRFQLKVLRIPAIDAKGQGPNGKPVADAPKSDTFLDVAFHTEQGAESQLTEKEGDGYFLVRVDRVVPPAPRALADVRAEVVAGWQAERRHEKAGELAKAIAEQVKAGEPLAKVAQAHGIKVVTSAPFTREGAEAAKLAPAVVADLFQGKSGTVAVKAEKGGWVVARLAQVIAFEPAKDAKATETARRKISSTVASDLVDQYLAALNVELGVRVDRSQISREE</sequence>